<organism evidence="13 14">
    <name type="scientific">Microcystis aeruginosa PCC 9432</name>
    <dbReference type="NCBI Taxonomy" id="1160280"/>
    <lineage>
        <taxon>Bacteria</taxon>
        <taxon>Bacillati</taxon>
        <taxon>Cyanobacteriota</taxon>
        <taxon>Cyanophyceae</taxon>
        <taxon>Oscillatoriophycideae</taxon>
        <taxon>Chroococcales</taxon>
        <taxon>Microcystaceae</taxon>
        <taxon>Microcystis</taxon>
    </lineage>
</organism>
<keyword evidence="10" id="KW-0066">ATP synthesis</keyword>
<evidence type="ECO:0000256" key="3">
    <source>
        <dbReference type="ARBA" id="ARBA00022448"/>
    </source>
</evidence>
<evidence type="ECO:0000256" key="1">
    <source>
        <dbReference type="ARBA" id="ARBA00004370"/>
    </source>
</evidence>
<evidence type="ECO:0000256" key="9">
    <source>
        <dbReference type="ARBA" id="ARBA00023196"/>
    </source>
</evidence>
<dbReference type="PANTHER" id="PTHR15184:SF71">
    <property type="entry name" value="ATP SYNTHASE SUBUNIT BETA, MITOCHONDRIAL"/>
    <property type="match status" value="1"/>
</dbReference>
<sequence length="208" mass="22651">MNDQRDINKLNADSVVSVRGSIIDVYFSQRLPELHSQLQAGEDGSVAMEVVAHLNSQLVLAISLKPTAGLARGSPVIDTGHPLRVPVDERLLGRMLNIFGETIDGQEQIAEGEWRSIYANPTPLYERTTSSEILKTGIKAIDVLVPLERGGKAGLFGGAGVGKTVLITEMIHNIVKQDQGISIFCGIGERCREALDLYLNFPNTYIPQ</sequence>
<evidence type="ECO:0000256" key="4">
    <source>
        <dbReference type="ARBA" id="ARBA00022741"/>
    </source>
</evidence>
<evidence type="ECO:0000256" key="7">
    <source>
        <dbReference type="ARBA" id="ARBA00023065"/>
    </source>
</evidence>
<dbReference type="GO" id="GO:0045259">
    <property type="term" value="C:proton-transporting ATP synthase complex"/>
    <property type="evidence" value="ECO:0007669"/>
    <property type="project" value="UniProtKB-KW"/>
</dbReference>
<accession>A0A822LEU1</accession>
<keyword evidence="13" id="KW-0378">Hydrolase</keyword>
<evidence type="ECO:0000313" key="14">
    <source>
        <dbReference type="Proteomes" id="UP000005806"/>
    </source>
</evidence>
<feature type="domain" description="ATPase F1/V1/A1 complex alpha/beta subunit nucleotide-binding" evidence="11">
    <location>
        <begin position="137"/>
        <end position="203"/>
    </location>
</feature>
<dbReference type="GO" id="GO:0016787">
    <property type="term" value="F:hydrolase activity"/>
    <property type="evidence" value="ECO:0007669"/>
    <property type="project" value="UniProtKB-KW"/>
</dbReference>
<dbReference type="SUPFAM" id="SSF50615">
    <property type="entry name" value="N-terminal domain of alpha and beta subunits of F1 ATP synthase"/>
    <property type="match status" value="1"/>
</dbReference>
<proteinExistence type="inferred from homology"/>
<comment type="caution">
    <text evidence="13">The sequence shown here is derived from an EMBL/GenBank/DDBJ whole genome shotgun (WGS) entry which is preliminary data.</text>
</comment>
<dbReference type="EMBL" id="CAIH01000365">
    <property type="protein sequence ID" value="CCH94678.1"/>
    <property type="molecule type" value="Genomic_DNA"/>
</dbReference>
<evidence type="ECO:0000313" key="13">
    <source>
        <dbReference type="EMBL" id="CCH94678.1"/>
    </source>
</evidence>
<gene>
    <name evidence="13" type="ORF">MICCA_4270001</name>
</gene>
<dbReference type="AlphaFoldDB" id="A0A822LEU1"/>
<keyword evidence="5" id="KW-0067">ATP-binding</keyword>
<dbReference type="GO" id="GO:1902600">
    <property type="term" value="P:proton transmembrane transport"/>
    <property type="evidence" value="ECO:0007669"/>
    <property type="project" value="InterPro"/>
</dbReference>
<evidence type="ECO:0000259" key="12">
    <source>
        <dbReference type="Pfam" id="PF02874"/>
    </source>
</evidence>
<dbReference type="GO" id="GO:0006754">
    <property type="term" value="P:ATP biosynthetic process"/>
    <property type="evidence" value="ECO:0007669"/>
    <property type="project" value="UniProtKB-KW"/>
</dbReference>
<keyword evidence="6" id="KW-1278">Translocase</keyword>
<dbReference type="GO" id="GO:0005524">
    <property type="term" value="F:ATP binding"/>
    <property type="evidence" value="ECO:0007669"/>
    <property type="project" value="UniProtKB-KW"/>
</dbReference>
<comment type="subcellular location">
    <subcellularLocation>
        <location evidence="1">Membrane</location>
    </subcellularLocation>
</comment>
<keyword evidence="3" id="KW-0813">Transport</keyword>
<dbReference type="SUPFAM" id="SSF52540">
    <property type="entry name" value="P-loop containing nucleoside triphosphate hydrolases"/>
    <property type="match status" value="1"/>
</dbReference>
<evidence type="ECO:0000256" key="2">
    <source>
        <dbReference type="ARBA" id="ARBA00008936"/>
    </source>
</evidence>
<keyword evidence="9" id="KW-0139">CF(1)</keyword>
<dbReference type="PANTHER" id="PTHR15184">
    <property type="entry name" value="ATP SYNTHASE"/>
    <property type="match status" value="1"/>
</dbReference>
<dbReference type="Pfam" id="PF02874">
    <property type="entry name" value="ATP-synt_ab_N"/>
    <property type="match status" value="1"/>
</dbReference>
<protein>
    <submittedName>
        <fullName evidence="13">ATP synthase subunit beta 2</fullName>
        <ecNumber evidence="13">3.6.3.14</ecNumber>
    </submittedName>
</protein>
<dbReference type="InterPro" id="IPR050053">
    <property type="entry name" value="ATPase_alpha/beta_chains"/>
</dbReference>
<dbReference type="Proteomes" id="UP000005806">
    <property type="component" value="Unassembled WGS sequence"/>
</dbReference>
<dbReference type="RefSeq" id="WP_002756525.1">
    <property type="nucleotide sequence ID" value="NZ_HE972642.1"/>
</dbReference>
<dbReference type="InterPro" id="IPR027417">
    <property type="entry name" value="P-loop_NTPase"/>
</dbReference>
<feature type="domain" description="ATPase F1/V1/A1 complex alpha/beta subunit N-terminal" evidence="12">
    <location>
        <begin position="15"/>
        <end position="80"/>
    </location>
</feature>
<comment type="similarity">
    <text evidence="2">Belongs to the ATPase alpha/beta chains family.</text>
</comment>
<dbReference type="Pfam" id="PF00006">
    <property type="entry name" value="ATP-synt_ab"/>
    <property type="match status" value="1"/>
</dbReference>
<keyword evidence="7" id="KW-0406">Ion transport</keyword>
<dbReference type="Gene3D" id="3.40.50.300">
    <property type="entry name" value="P-loop containing nucleotide triphosphate hydrolases"/>
    <property type="match status" value="1"/>
</dbReference>
<reference evidence="13 14" key="1">
    <citation type="submission" date="2012-04" db="EMBL/GenBank/DDBJ databases">
        <authorList>
            <person name="Genoscope - CEA"/>
        </authorList>
    </citation>
    <scope>NUCLEOTIDE SEQUENCE [LARGE SCALE GENOMIC DNA]</scope>
    <source>
        <strain evidence="13 14">9432</strain>
    </source>
</reference>
<keyword evidence="8" id="KW-0472">Membrane</keyword>
<dbReference type="EC" id="3.6.3.14" evidence="13"/>
<dbReference type="InterPro" id="IPR036121">
    <property type="entry name" value="ATPase_F1/V1/A1_a/bsu_N_sf"/>
</dbReference>
<dbReference type="InterPro" id="IPR000194">
    <property type="entry name" value="ATPase_F1/V1/A1_a/bsu_nucl-bd"/>
</dbReference>
<evidence type="ECO:0000256" key="5">
    <source>
        <dbReference type="ARBA" id="ARBA00022840"/>
    </source>
</evidence>
<evidence type="ECO:0000256" key="6">
    <source>
        <dbReference type="ARBA" id="ARBA00022967"/>
    </source>
</evidence>
<evidence type="ECO:0000259" key="11">
    <source>
        <dbReference type="Pfam" id="PF00006"/>
    </source>
</evidence>
<keyword evidence="4" id="KW-0547">Nucleotide-binding</keyword>
<evidence type="ECO:0000256" key="10">
    <source>
        <dbReference type="ARBA" id="ARBA00023310"/>
    </source>
</evidence>
<dbReference type="InterPro" id="IPR004100">
    <property type="entry name" value="ATPase_F1/V1/A1_a/bsu_N"/>
</dbReference>
<dbReference type="Gene3D" id="2.40.10.170">
    <property type="match status" value="1"/>
</dbReference>
<evidence type="ECO:0000256" key="8">
    <source>
        <dbReference type="ARBA" id="ARBA00023136"/>
    </source>
</evidence>
<name>A0A822LEU1_MICAE</name>